<evidence type="ECO:0000259" key="5">
    <source>
        <dbReference type="PROSITE" id="PS51464"/>
    </source>
</evidence>
<feature type="domain" description="SIS" evidence="5">
    <location>
        <begin position="116"/>
        <end position="255"/>
    </location>
</feature>
<dbReference type="InterPro" id="IPR047640">
    <property type="entry name" value="RpiR-like"/>
</dbReference>
<sequence>MGMKKELIPLIESNLNKMTTTEKEIAAYFLECRSVDDVTTSFFCEQLHVSKASLTRFSKKCGFNGFREFLYRYRDTMLEQNYMSAYKDRTQNVLSDYEEMLRKHYSVLDESQLERIQKLIETSSRIYFYAKGSSALAMKEMKMRFMRLGIMGEVIDDSDMILWNSMIVDNKCVVIGASISGKTKSIINALGTAKRNGAKTVLLTTRNLENHGFCDEVLLLASTQNLAYGNRISPQFPILLMTDCLFSYFLDNKERRSYYDRTIINKEN</sequence>
<keyword evidence="2" id="KW-0238">DNA-binding</keyword>
<dbReference type="AlphaFoldDB" id="A0A3P5Y2B1"/>
<evidence type="ECO:0000259" key="4">
    <source>
        <dbReference type="PROSITE" id="PS51071"/>
    </source>
</evidence>
<dbReference type="InterPro" id="IPR035472">
    <property type="entry name" value="RpiR-like_SIS"/>
</dbReference>
<dbReference type="SUPFAM" id="SSF46689">
    <property type="entry name" value="Homeodomain-like"/>
    <property type="match status" value="1"/>
</dbReference>
<dbReference type="InterPro" id="IPR046348">
    <property type="entry name" value="SIS_dom_sf"/>
</dbReference>
<evidence type="ECO:0000256" key="2">
    <source>
        <dbReference type="ARBA" id="ARBA00023125"/>
    </source>
</evidence>
<dbReference type="Proteomes" id="UP000280759">
    <property type="component" value="Unassembled WGS sequence"/>
</dbReference>
<dbReference type="InterPro" id="IPR000281">
    <property type="entry name" value="HTH_RpiR"/>
</dbReference>
<dbReference type="PROSITE" id="PS51071">
    <property type="entry name" value="HTH_RPIR"/>
    <property type="match status" value="1"/>
</dbReference>
<dbReference type="PANTHER" id="PTHR30514">
    <property type="entry name" value="GLUCOKINASE"/>
    <property type="match status" value="1"/>
</dbReference>
<evidence type="ECO:0000313" key="7">
    <source>
        <dbReference type="Proteomes" id="UP000280759"/>
    </source>
</evidence>
<dbReference type="GO" id="GO:0097367">
    <property type="term" value="F:carbohydrate derivative binding"/>
    <property type="evidence" value="ECO:0007669"/>
    <property type="project" value="InterPro"/>
</dbReference>
<dbReference type="Pfam" id="PF01380">
    <property type="entry name" value="SIS"/>
    <property type="match status" value="1"/>
</dbReference>
<proteinExistence type="predicted"/>
<reference evidence="6 7" key="1">
    <citation type="submission" date="2018-10" db="EMBL/GenBank/DDBJ databases">
        <authorList>
            <consortium name="Molecular Microbiology and Infection Unit (UMMI)"/>
            <person name="Machado M."/>
        </authorList>
    </citation>
    <scope>NUCLEOTIDE SEQUENCE [LARGE SCALE GENOMIC DNA]</scope>
    <source>
        <strain evidence="6">FMV2238.02</strain>
    </source>
</reference>
<dbReference type="PANTHER" id="PTHR30514:SF21">
    <property type="entry name" value="RPIR-FAMILY TRANSCRIPTIONAL REGULATOR"/>
    <property type="match status" value="1"/>
</dbReference>
<dbReference type="InterPro" id="IPR001347">
    <property type="entry name" value="SIS_dom"/>
</dbReference>
<keyword evidence="7" id="KW-1185">Reference proteome</keyword>
<dbReference type="InterPro" id="IPR036388">
    <property type="entry name" value="WH-like_DNA-bd_sf"/>
</dbReference>
<evidence type="ECO:0000313" key="6">
    <source>
        <dbReference type="EMBL" id="VDC43710.1"/>
    </source>
</evidence>
<evidence type="ECO:0000256" key="3">
    <source>
        <dbReference type="ARBA" id="ARBA00023163"/>
    </source>
</evidence>
<dbReference type="InterPro" id="IPR009057">
    <property type="entry name" value="Homeodomain-like_sf"/>
</dbReference>
<organism evidence="6 7">
    <name type="scientific">Streptococcus canis</name>
    <dbReference type="NCBI Taxonomy" id="1329"/>
    <lineage>
        <taxon>Bacteria</taxon>
        <taxon>Bacillati</taxon>
        <taxon>Bacillota</taxon>
        <taxon>Bacilli</taxon>
        <taxon>Lactobacillales</taxon>
        <taxon>Streptococcaceae</taxon>
        <taxon>Streptococcus</taxon>
    </lineage>
</organism>
<dbReference type="CDD" id="cd05013">
    <property type="entry name" value="SIS_RpiR"/>
    <property type="match status" value="1"/>
</dbReference>
<accession>A0A3P5Y2B1</accession>
<dbReference type="EMBL" id="UXEP01000056">
    <property type="protein sequence ID" value="VDC43710.1"/>
    <property type="molecule type" value="Genomic_DNA"/>
</dbReference>
<feature type="domain" description="HTH rpiR-type" evidence="4">
    <location>
        <begin position="5"/>
        <end position="80"/>
    </location>
</feature>
<dbReference type="GO" id="GO:1901135">
    <property type="term" value="P:carbohydrate derivative metabolic process"/>
    <property type="evidence" value="ECO:0007669"/>
    <property type="project" value="InterPro"/>
</dbReference>
<protein>
    <submittedName>
        <fullName evidence="6">HTH-type transcriptional regulator RpiR</fullName>
    </submittedName>
</protein>
<dbReference type="Gene3D" id="1.10.10.10">
    <property type="entry name" value="Winged helix-like DNA-binding domain superfamily/Winged helix DNA-binding domain"/>
    <property type="match status" value="1"/>
</dbReference>
<keyword evidence="3" id="KW-0804">Transcription</keyword>
<dbReference type="GO" id="GO:0003677">
    <property type="term" value="F:DNA binding"/>
    <property type="evidence" value="ECO:0007669"/>
    <property type="project" value="UniProtKB-KW"/>
</dbReference>
<dbReference type="SUPFAM" id="SSF53697">
    <property type="entry name" value="SIS domain"/>
    <property type="match status" value="1"/>
</dbReference>
<dbReference type="GO" id="GO:0003700">
    <property type="term" value="F:DNA-binding transcription factor activity"/>
    <property type="evidence" value="ECO:0007669"/>
    <property type="project" value="InterPro"/>
</dbReference>
<gene>
    <name evidence="6" type="primary">rpiR_2</name>
    <name evidence="6" type="ORF">FMV2238Y02_22210</name>
</gene>
<evidence type="ECO:0000256" key="1">
    <source>
        <dbReference type="ARBA" id="ARBA00023015"/>
    </source>
</evidence>
<keyword evidence="1" id="KW-0805">Transcription regulation</keyword>
<dbReference type="Pfam" id="PF01418">
    <property type="entry name" value="HTH_6"/>
    <property type="match status" value="1"/>
</dbReference>
<dbReference type="PROSITE" id="PS51464">
    <property type="entry name" value="SIS"/>
    <property type="match status" value="1"/>
</dbReference>
<dbReference type="Gene3D" id="3.40.50.10490">
    <property type="entry name" value="Glucose-6-phosphate isomerase like protein, domain 1"/>
    <property type="match status" value="1"/>
</dbReference>
<dbReference type="RefSeq" id="WP_125074947.1">
    <property type="nucleotide sequence ID" value="NZ_UXEP01000056.1"/>
</dbReference>
<name>A0A3P5Y2B1_STRCB</name>